<dbReference type="Proteomes" id="UP000030200">
    <property type="component" value="Segment"/>
</dbReference>
<feature type="compositionally biased region" description="Basic residues" evidence="1">
    <location>
        <begin position="94"/>
        <end position="106"/>
    </location>
</feature>
<feature type="compositionally biased region" description="Gly residues" evidence="1">
    <location>
        <begin position="81"/>
        <end position="90"/>
    </location>
</feature>
<dbReference type="GeneID" id="26796933"/>
<evidence type="ECO:0008006" key="4">
    <source>
        <dbReference type="Google" id="ProtNLM"/>
    </source>
</evidence>
<proteinExistence type="predicted"/>
<protein>
    <recommendedName>
        <fullName evidence="4">Lipoprotein</fullName>
    </recommendedName>
</protein>
<dbReference type="RefSeq" id="YP_009225889.1">
    <property type="nucleotide sequence ID" value="NC_029098.1"/>
</dbReference>
<gene>
    <name evidence="2" type="primary">204</name>
    <name evidence="2" type="ORF">PBI_JAY2JAY_204</name>
</gene>
<feature type="region of interest" description="Disordered" evidence="1">
    <location>
        <begin position="62"/>
        <end position="149"/>
    </location>
</feature>
<dbReference type="EMBL" id="KM652554">
    <property type="protein sequence ID" value="AIW02662.1"/>
    <property type="molecule type" value="Genomic_DNA"/>
</dbReference>
<name>A0A0A0RQN8_9CAUD</name>
<evidence type="ECO:0000256" key="1">
    <source>
        <dbReference type="SAM" id="MobiDB-lite"/>
    </source>
</evidence>
<organism evidence="2 3">
    <name type="scientific">Streptomyces phage Jay2Jay</name>
    <dbReference type="NCBI Taxonomy" id="1556290"/>
    <lineage>
        <taxon>Viruses</taxon>
        <taxon>Duplodnaviria</taxon>
        <taxon>Heunggongvirae</taxon>
        <taxon>Uroviricota</taxon>
        <taxon>Caudoviricetes</taxon>
        <taxon>Stanwilliamsviridae</taxon>
        <taxon>Boydwoodruffvirinae</taxon>
        <taxon>Samistivirus</taxon>
        <taxon>Samistivirus jay2jay</taxon>
    </lineage>
</organism>
<evidence type="ECO:0000313" key="2">
    <source>
        <dbReference type="EMBL" id="AIW02662.1"/>
    </source>
</evidence>
<evidence type="ECO:0000313" key="3">
    <source>
        <dbReference type="Proteomes" id="UP000030200"/>
    </source>
</evidence>
<accession>A0A0A0RQN8</accession>
<dbReference type="OrthoDB" id="25795at10239"/>
<keyword evidence="3" id="KW-1185">Reference proteome</keyword>
<dbReference type="KEGG" id="vg:26796933"/>
<dbReference type="PROSITE" id="PS51257">
    <property type="entry name" value="PROKAR_LIPOPROTEIN"/>
    <property type="match status" value="1"/>
</dbReference>
<reference evidence="2 3" key="1">
    <citation type="submission" date="2014-09" db="EMBL/GenBank/DDBJ databases">
        <authorList>
            <person name="Gicewicz E.A."/>
            <person name="Hiryak K.M."/>
            <person name="Horoschock A.N."/>
            <person name="Kneeream E.R."/>
            <person name="Luchetta J."/>
            <person name="Mikolon A.R."/>
            <person name="Smith S.N."/>
            <person name="Svintozelskiy S."/>
            <person name="Yucha M.L."/>
            <person name="Manna D.P."/>
            <person name="Pidcock K.A."/>
            <person name="Laing C.E."/>
            <person name="Schaff J.E."/>
            <person name="Dashiell C.L."/>
            <person name="Macialek J.A."/>
            <person name="Anders K.R."/>
            <person name="Braun M.A."/>
            <person name="Delesalle V.A."/>
            <person name="Hughes L.E."/>
            <person name="Ware V.C."/>
            <person name="Bradley K.W."/>
            <person name="Barker L.P."/>
            <person name="Asai D.J."/>
            <person name="Bowman C.A."/>
            <person name="Russell D.A."/>
            <person name="Pope W.H."/>
            <person name="Jacobs-Sera D."/>
            <person name="Hendrix R.W."/>
            <person name="Hatfull G.F."/>
        </authorList>
    </citation>
    <scope>NUCLEOTIDE SEQUENCE [LARGE SCALE GENOMIC DNA]</scope>
</reference>
<sequence length="149" mass="15398">MNKRIVTTAVSAAVAGGLVFGLTACGKDEPPKDFAKACKAAGGKTMRENDFESLGMAPMAFVAGKGGGRSSSGGSKSGSSKSGGFGGLFGGSKSKPKQKSPKIHKAPKNDGWKMAGGNKSTSKPKKKSKKHDDNEWVCVKNGQELFDQD</sequence>